<dbReference type="AlphaFoldDB" id="A0A8J3CJZ7"/>
<dbReference type="Proteomes" id="UP000634004">
    <property type="component" value="Unassembled WGS sequence"/>
</dbReference>
<evidence type="ECO:0000313" key="7">
    <source>
        <dbReference type="EMBL" id="GHA81601.1"/>
    </source>
</evidence>
<keyword evidence="8" id="KW-1185">Reference proteome</keyword>
<keyword evidence="2" id="KW-1003">Cell membrane</keyword>
<feature type="transmembrane region" description="Helical" evidence="6">
    <location>
        <begin position="424"/>
        <end position="443"/>
    </location>
</feature>
<dbReference type="EMBL" id="BMZH01000001">
    <property type="protein sequence ID" value="GHA81601.1"/>
    <property type="molecule type" value="Genomic_DNA"/>
</dbReference>
<evidence type="ECO:0000256" key="2">
    <source>
        <dbReference type="ARBA" id="ARBA00022475"/>
    </source>
</evidence>
<dbReference type="GO" id="GO:0005886">
    <property type="term" value="C:plasma membrane"/>
    <property type="evidence" value="ECO:0007669"/>
    <property type="project" value="UniProtKB-SubCell"/>
</dbReference>
<feature type="transmembrane region" description="Helical" evidence="6">
    <location>
        <begin position="99"/>
        <end position="122"/>
    </location>
</feature>
<name>A0A8J3CJZ7_9PROT</name>
<feature type="transmembrane region" description="Helical" evidence="6">
    <location>
        <begin position="368"/>
        <end position="390"/>
    </location>
</feature>
<dbReference type="PANTHER" id="PTHR30250:SF31">
    <property type="entry name" value="INNER MEMBRANE PROTEIN YGHQ"/>
    <property type="match status" value="1"/>
</dbReference>
<reference evidence="7" key="1">
    <citation type="journal article" date="2014" name="Int. J. Syst. Evol. Microbiol.">
        <title>Complete genome sequence of Corynebacterium casei LMG S-19264T (=DSM 44701T), isolated from a smear-ripened cheese.</title>
        <authorList>
            <consortium name="US DOE Joint Genome Institute (JGI-PGF)"/>
            <person name="Walter F."/>
            <person name="Albersmeier A."/>
            <person name="Kalinowski J."/>
            <person name="Ruckert C."/>
        </authorList>
    </citation>
    <scope>NUCLEOTIDE SEQUENCE</scope>
    <source>
        <strain evidence="7">KCTC 32513</strain>
    </source>
</reference>
<gene>
    <name evidence="7" type="ORF">GCM10009069_00800</name>
</gene>
<keyword evidence="3 6" id="KW-0812">Transmembrane</keyword>
<protein>
    <submittedName>
        <fullName evidence="7">Teichoic acid transporter</fullName>
    </submittedName>
</protein>
<evidence type="ECO:0000256" key="4">
    <source>
        <dbReference type="ARBA" id="ARBA00022989"/>
    </source>
</evidence>
<keyword evidence="5 6" id="KW-0472">Membrane</keyword>
<evidence type="ECO:0000256" key="3">
    <source>
        <dbReference type="ARBA" id="ARBA00022692"/>
    </source>
</evidence>
<evidence type="ECO:0000256" key="6">
    <source>
        <dbReference type="SAM" id="Phobius"/>
    </source>
</evidence>
<evidence type="ECO:0000313" key="8">
    <source>
        <dbReference type="Proteomes" id="UP000634004"/>
    </source>
</evidence>
<feature type="transmembrane region" description="Helical" evidence="6">
    <location>
        <begin position="142"/>
        <end position="159"/>
    </location>
</feature>
<organism evidence="7 8">
    <name type="scientific">Algimonas arctica</name>
    <dbReference type="NCBI Taxonomy" id="1479486"/>
    <lineage>
        <taxon>Bacteria</taxon>
        <taxon>Pseudomonadati</taxon>
        <taxon>Pseudomonadota</taxon>
        <taxon>Alphaproteobacteria</taxon>
        <taxon>Maricaulales</taxon>
        <taxon>Robiginitomaculaceae</taxon>
        <taxon>Algimonas</taxon>
    </lineage>
</organism>
<feature type="transmembrane region" description="Helical" evidence="6">
    <location>
        <begin position="271"/>
        <end position="288"/>
    </location>
</feature>
<sequence length="455" mass="48899">MDLTIQCTRTVGNRIASNAGLLFGAKAVGAVLGVITLIVTAQALDSQVELGTVIFLHAYMIFFAEMMTFQPWQSIIRFGSDDVEANDGASFARLVKFGAILDAVAVSLSYVAAIAMFGVFVAFVNAYPDFWAGDEQIDPSKLFWLVVSYCSVVLFQQTGMSTGVLRLFDKFTGLAAAWLVMPTVRLIGVLIAAHQGWGMMGFIAVWYFGALVRNFVVVGLGLTELARRGILKPAIKAKIDFWRPRTGLWSFATKAYVDSSLAAGFSHLPVLLVMVVFGPVFVAVYKFAEEIAKLLSEGVKLLDQVIYPELARIVAAGKGGQILRLVSKASAVALAAGVVLSALAYVFAPPLVDHFLGDGYELVPSLAVLLVLGAAIFAAVAPLYPVFYAVGKPERAIYARAAGIVAYITSFILLTRWLGEIGTGWAWIVGYSVALIVVIVLVLKTLSAFEDDPIS</sequence>
<feature type="transmembrane region" description="Helical" evidence="6">
    <location>
        <begin position="50"/>
        <end position="69"/>
    </location>
</feature>
<dbReference type="InterPro" id="IPR050833">
    <property type="entry name" value="Poly_Biosynth_Transport"/>
</dbReference>
<comment type="subcellular location">
    <subcellularLocation>
        <location evidence="1">Cell membrane</location>
        <topology evidence="1">Multi-pass membrane protein</topology>
    </subcellularLocation>
</comment>
<feature type="transmembrane region" description="Helical" evidence="6">
    <location>
        <begin position="21"/>
        <end position="44"/>
    </location>
</feature>
<feature type="transmembrane region" description="Helical" evidence="6">
    <location>
        <begin position="397"/>
        <end position="418"/>
    </location>
</feature>
<evidence type="ECO:0000256" key="1">
    <source>
        <dbReference type="ARBA" id="ARBA00004651"/>
    </source>
</evidence>
<evidence type="ECO:0000256" key="5">
    <source>
        <dbReference type="ARBA" id="ARBA00023136"/>
    </source>
</evidence>
<reference evidence="7" key="2">
    <citation type="submission" date="2020-09" db="EMBL/GenBank/DDBJ databases">
        <authorList>
            <person name="Sun Q."/>
            <person name="Kim S."/>
        </authorList>
    </citation>
    <scope>NUCLEOTIDE SEQUENCE</scope>
    <source>
        <strain evidence="7">KCTC 32513</strain>
    </source>
</reference>
<accession>A0A8J3CJZ7</accession>
<keyword evidence="4 6" id="KW-1133">Transmembrane helix</keyword>
<feature type="transmembrane region" description="Helical" evidence="6">
    <location>
        <begin position="329"/>
        <end position="348"/>
    </location>
</feature>
<comment type="caution">
    <text evidence="7">The sequence shown here is derived from an EMBL/GenBank/DDBJ whole genome shotgun (WGS) entry which is preliminary data.</text>
</comment>
<dbReference type="PANTHER" id="PTHR30250">
    <property type="entry name" value="PST FAMILY PREDICTED COLANIC ACID TRANSPORTER"/>
    <property type="match status" value="1"/>
</dbReference>
<proteinExistence type="predicted"/>
<dbReference type="RefSeq" id="WP_189494225.1">
    <property type="nucleotide sequence ID" value="NZ_BMZH01000001.1"/>
</dbReference>